<accession>A0ACA9JYV7</accession>
<gene>
    <name evidence="1" type="ORF">ACOLOM_LOCUS353</name>
</gene>
<sequence>MDSIRRRITVAAKRSSEISLTPFVLDIPRVRESVEESFRKLKTDYFDIVYCHDVEFVSIEEVVGEDGALKELFRLKQEGKIKHVGISGYPLDVLVKISRIQHDRGQPIDVVLSYSHYCLHNTRLLSYIETFRDLGVIYVMNASPLSMGLLREAPAPDWHPAPPELRETASRCATLARREGLSLPKLAIQFALECEKVTSTIIGFSNAMEVEEGVECLNKVLRRGTGQEREKEKEAENKKYMMVMSMIGKYMESWDKWSWKSPPNDAKIVR</sequence>
<proteinExistence type="predicted"/>
<evidence type="ECO:0000313" key="1">
    <source>
        <dbReference type="EMBL" id="CAG8442976.1"/>
    </source>
</evidence>
<name>A0ACA9JYV7_9GLOM</name>
<dbReference type="EMBL" id="CAJVPT010000328">
    <property type="protein sequence ID" value="CAG8442976.1"/>
    <property type="molecule type" value="Genomic_DNA"/>
</dbReference>
<organism evidence="1 2">
    <name type="scientific">Acaulospora colombiana</name>
    <dbReference type="NCBI Taxonomy" id="27376"/>
    <lineage>
        <taxon>Eukaryota</taxon>
        <taxon>Fungi</taxon>
        <taxon>Fungi incertae sedis</taxon>
        <taxon>Mucoromycota</taxon>
        <taxon>Glomeromycotina</taxon>
        <taxon>Glomeromycetes</taxon>
        <taxon>Diversisporales</taxon>
        <taxon>Acaulosporaceae</taxon>
        <taxon>Acaulospora</taxon>
    </lineage>
</organism>
<dbReference type="Proteomes" id="UP000789525">
    <property type="component" value="Unassembled WGS sequence"/>
</dbReference>
<comment type="caution">
    <text evidence="1">The sequence shown here is derived from an EMBL/GenBank/DDBJ whole genome shotgun (WGS) entry which is preliminary data.</text>
</comment>
<protein>
    <submittedName>
        <fullName evidence="1">17209_t:CDS:1</fullName>
    </submittedName>
</protein>
<evidence type="ECO:0000313" key="2">
    <source>
        <dbReference type="Proteomes" id="UP000789525"/>
    </source>
</evidence>
<reference evidence="1" key="1">
    <citation type="submission" date="2021-06" db="EMBL/GenBank/DDBJ databases">
        <authorList>
            <person name="Kallberg Y."/>
            <person name="Tangrot J."/>
            <person name="Rosling A."/>
        </authorList>
    </citation>
    <scope>NUCLEOTIDE SEQUENCE</scope>
    <source>
        <strain evidence="1">CL356</strain>
    </source>
</reference>
<keyword evidence="2" id="KW-1185">Reference proteome</keyword>